<keyword evidence="4" id="KW-1185">Reference proteome</keyword>
<dbReference type="Pfam" id="PF00106">
    <property type="entry name" value="adh_short"/>
    <property type="match status" value="1"/>
</dbReference>
<sequence>MLDVTQTPLPSGFGWQTTAAQVLSGLDLRDRRAVITGGHSGIGRETTRALAAAGARVVVGARAPDAARAALDGIPGVSVVPLDLADLDSVAAAAAAILRAHPRIDLLINNAGVMACPETRVGPRWELQFASNHLGHYALTNRLWPALRGGARVIVLSSAAHHYSTMRWDDVHFEQGYDKWLAYGQSKTANALFACHLDRRGRTHGVRAFSVHPGVIATPLQRHIGQDEMRQLGWIDAEGKPAIPDLKTPEQGAATTLWAATSARLEGLGGRYCEDVDIAAWFVPGNEGRAGVKPHALDPDQAERLWAYSARLTGVDAFAAEDSAGGS</sequence>
<dbReference type="NCBIfam" id="NF004845">
    <property type="entry name" value="PRK06196.1"/>
    <property type="match status" value="1"/>
</dbReference>
<comment type="caution">
    <text evidence="3">The sequence shown here is derived from an EMBL/GenBank/DDBJ whole genome shotgun (WGS) entry which is preliminary data.</text>
</comment>
<dbReference type="PANTHER" id="PTHR24320:SF148">
    <property type="entry name" value="NAD(P)-BINDING ROSSMANN-FOLD SUPERFAMILY PROTEIN"/>
    <property type="match status" value="1"/>
</dbReference>
<gene>
    <name evidence="3" type="ORF">EA658_16365</name>
</gene>
<dbReference type="PRINTS" id="PR00081">
    <property type="entry name" value="GDHRDH"/>
</dbReference>
<dbReference type="EMBL" id="SHME01000004">
    <property type="protein sequence ID" value="TAA18776.1"/>
    <property type="molecule type" value="Genomic_DNA"/>
</dbReference>
<dbReference type="SUPFAM" id="SSF51735">
    <property type="entry name" value="NAD(P)-binding Rossmann-fold domains"/>
    <property type="match status" value="1"/>
</dbReference>
<name>A0ABY1WCP1_9GAMM</name>
<evidence type="ECO:0000256" key="2">
    <source>
        <dbReference type="ARBA" id="ARBA00023002"/>
    </source>
</evidence>
<organism evidence="3 4">
    <name type="scientific">Pseudoxanthomonas winnipegensis</name>
    <dbReference type="NCBI Taxonomy" id="2480810"/>
    <lineage>
        <taxon>Bacteria</taxon>
        <taxon>Pseudomonadati</taxon>
        <taxon>Pseudomonadota</taxon>
        <taxon>Gammaproteobacteria</taxon>
        <taxon>Lysobacterales</taxon>
        <taxon>Lysobacteraceae</taxon>
        <taxon>Pseudoxanthomonas</taxon>
    </lineage>
</organism>
<dbReference type="PANTHER" id="PTHR24320">
    <property type="entry name" value="RETINOL DEHYDROGENASE"/>
    <property type="match status" value="1"/>
</dbReference>
<evidence type="ECO:0000256" key="1">
    <source>
        <dbReference type="ARBA" id="ARBA00006484"/>
    </source>
</evidence>
<dbReference type="InterPro" id="IPR036291">
    <property type="entry name" value="NAD(P)-bd_dom_sf"/>
</dbReference>
<keyword evidence="2" id="KW-0560">Oxidoreductase</keyword>
<evidence type="ECO:0000313" key="4">
    <source>
        <dbReference type="Proteomes" id="UP000293089"/>
    </source>
</evidence>
<proteinExistence type="inferred from homology"/>
<evidence type="ECO:0000313" key="3">
    <source>
        <dbReference type="EMBL" id="TAA18776.1"/>
    </source>
</evidence>
<dbReference type="Gene3D" id="3.40.50.720">
    <property type="entry name" value="NAD(P)-binding Rossmann-like Domain"/>
    <property type="match status" value="1"/>
</dbReference>
<dbReference type="InterPro" id="IPR002347">
    <property type="entry name" value="SDR_fam"/>
</dbReference>
<protein>
    <submittedName>
        <fullName evidence="3">SDR family NAD(P)-dependent oxidoreductase</fullName>
    </submittedName>
</protein>
<reference evidence="3 4" key="1">
    <citation type="submission" date="2019-02" db="EMBL/GenBank/DDBJ databases">
        <title>WGS of Pseudoxanthomonas species novum from clinical isolates.</title>
        <authorList>
            <person name="Bernier A.-M."/>
            <person name="Bernard K."/>
            <person name="Vachon A."/>
        </authorList>
    </citation>
    <scope>NUCLEOTIDE SEQUENCE [LARGE SCALE GENOMIC DNA]</scope>
    <source>
        <strain evidence="4">NML 170316</strain>
    </source>
</reference>
<accession>A0ABY1WCP1</accession>
<dbReference type="Proteomes" id="UP000293089">
    <property type="component" value="Unassembled WGS sequence"/>
</dbReference>
<comment type="similarity">
    <text evidence="1">Belongs to the short-chain dehydrogenases/reductases (SDR) family.</text>
</comment>